<keyword evidence="1" id="KW-1133">Transmembrane helix</keyword>
<dbReference type="Gene3D" id="3.40.720.10">
    <property type="entry name" value="Alkaline Phosphatase, subunit A"/>
    <property type="match status" value="1"/>
</dbReference>
<feature type="transmembrane region" description="Helical" evidence="1">
    <location>
        <begin position="134"/>
        <end position="156"/>
    </location>
</feature>
<reference evidence="4 5" key="1">
    <citation type="submission" date="2019-07" db="EMBL/GenBank/DDBJ databases">
        <title>Whole genome shotgun sequence of Vibrio sagamiensis NBRC 104589.</title>
        <authorList>
            <person name="Hosoyama A."/>
            <person name="Uohara A."/>
            <person name="Ohji S."/>
            <person name="Ichikawa N."/>
        </authorList>
    </citation>
    <scope>NUCLEOTIDE SEQUENCE [LARGE SCALE GENOMIC DNA]</scope>
    <source>
        <strain evidence="4 5">NBRC 104589</strain>
    </source>
</reference>
<sequence length="614" mass="70845">MIGTAQDMFRKITTNCAWLTAFFACFAIYISIVFYPFLLSNGANETLSFLQIYYLLATQYGWLGLIVLSCLLISALFAFLPSRMFKTLVIVIALSLLIMLKVDILVFEQYKLHINGLLIRMFFEGGSDVFEISWMTWLLFFANILLLFAGLMLTVWISNKLARNRIKYAIVAVWFGVLLSTQAIHAYTNALYDDEVSQFSNNWPLYYPLTARNFIYRHNLVDQDIASQNRVELKNVKSSTLNYPLSPVEVKAKAKQPNVLFILIDAWRHTDATADIMPNVSKFAERTTQFSQHMSGGNSTQAGIFSLFYSLPATYWDSFYASQTSPIFMDTLQAQGYRMGIFGSAPLTSPPLSRTVFKQVQDLELKKTGKSAVERDKEITEDFIQFQQQKDDRPYFGFLFYDAAHGAVFPEPEFAKFKPYWERVDHILLNNDFDASLYHNRYKNSLYFIDSLVSKVLNNIDLENTIVVISSDHGEEFNDHKMNYWGHTGNYSDTQIHVPFYMYVPDRQPQKIDYRTTHFDVVPTLMNMLFDVEGETESYSVGSNLFDNFKPRDWFIAGSYYNYALVGKDTMLVVNPGGHSEQLDNQLHKDKNHKVPVYVIQGSLDEMSRFYQQK</sequence>
<feature type="domain" description="Inner membrane protein YejM N-terminal" evidence="3">
    <location>
        <begin position="8"/>
        <end position="249"/>
    </location>
</feature>
<comment type="caution">
    <text evidence="4">The sequence shown here is derived from an EMBL/GenBank/DDBJ whole genome shotgun (WGS) entry which is preliminary data.</text>
</comment>
<evidence type="ECO:0000313" key="4">
    <source>
        <dbReference type="EMBL" id="GEM74016.1"/>
    </source>
</evidence>
<proteinExistence type="predicted"/>
<evidence type="ECO:0000313" key="5">
    <source>
        <dbReference type="Proteomes" id="UP000321922"/>
    </source>
</evidence>
<dbReference type="PIRSF" id="PIRSF004950">
    <property type="entry name" value="Mmb_sulf_HI0842"/>
    <property type="match status" value="1"/>
</dbReference>
<feature type="transmembrane region" description="Helical" evidence="1">
    <location>
        <begin position="59"/>
        <end position="80"/>
    </location>
</feature>
<keyword evidence="5" id="KW-1185">Reference proteome</keyword>
<name>A0A511Q9R5_9VIBR</name>
<dbReference type="GO" id="GO:0016787">
    <property type="term" value="F:hydrolase activity"/>
    <property type="evidence" value="ECO:0007669"/>
    <property type="project" value="UniProtKB-KW"/>
</dbReference>
<keyword evidence="1" id="KW-0472">Membrane</keyword>
<feature type="transmembrane region" description="Helical" evidence="1">
    <location>
        <begin position="168"/>
        <end position="187"/>
    </location>
</feature>
<keyword evidence="4" id="KW-0378">Hydrolase</keyword>
<feature type="transmembrane region" description="Helical" evidence="1">
    <location>
        <begin position="87"/>
        <end position="107"/>
    </location>
</feature>
<accession>A0A511Q9R5</accession>
<keyword evidence="1" id="KW-0812">Transmembrane</keyword>
<dbReference type="EMBL" id="BJXJ01000001">
    <property type="protein sequence ID" value="GEM74016.1"/>
    <property type="molecule type" value="Genomic_DNA"/>
</dbReference>
<feature type="transmembrane region" description="Helical" evidence="1">
    <location>
        <begin position="16"/>
        <end position="39"/>
    </location>
</feature>
<dbReference type="SUPFAM" id="SSF53649">
    <property type="entry name" value="Alkaline phosphatase-like"/>
    <property type="match status" value="1"/>
</dbReference>
<evidence type="ECO:0000259" key="3">
    <source>
        <dbReference type="Pfam" id="PF11893"/>
    </source>
</evidence>
<dbReference type="Pfam" id="PF00884">
    <property type="entry name" value="Sulfatase"/>
    <property type="match status" value="1"/>
</dbReference>
<dbReference type="CDD" id="cd16148">
    <property type="entry name" value="sulfatase_like"/>
    <property type="match status" value="1"/>
</dbReference>
<dbReference type="InterPro" id="IPR017850">
    <property type="entry name" value="Alkaline_phosphatase_core_sf"/>
</dbReference>
<evidence type="ECO:0000259" key="2">
    <source>
        <dbReference type="Pfam" id="PF00884"/>
    </source>
</evidence>
<dbReference type="PANTHER" id="PTHR43751:SF3">
    <property type="entry name" value="SULFATASE N-TERMINAL DOMAIN-CONTAINING PROTEIN"/>
    <property type="match status" value="1"/>
</dbReference>
<organism evidence="4 5">
    <name type="scientific">Vibrio sagamiensis NBRC 104589</name>
    <dbReference type="NCBI Taxonomy" id="1219064"/>
    <lineage>
        <taxon>Bacteria</taxon>
        <taxon>Pseudomonadati</taxon>
        <taxon>Pseudomonadota</taxon>
        <taxon>Gammaproteobacteria</taxon>
        <taxon>Vibrionales</taxon>
        <taxon>Vibrionaceae</taxon>
        <taxon>Vibrio</taxon>
    </lineage>
</organism>
<gene>
    <name evidence="4" type="ORF">VSA01S_01280</name>
</gene>
<dbReference type="Proteomes" id="UP000321922">
    <property type="component" value="Unassembled WGS sequence"/>
</dbReference>
<dbReference type="InterPro" id="IPR000917">
    <property type="entry name" value="Sulfatase_N"/>
</dbReference>
<dbReference type="InterPro" id="IPR012159">
    <property type="entry name" value="YejM-like"/>
</dbReference>
<dbReference type="Pfam" id="PF11893">
    <property type="entry name" value="DUF3413"/>
    <property type="match status" value="1"/>
</dbReference>
<dbReference type="AlphaFoldDB" id="A0A511Q9R5"/>
<feature type="domain" description="Sulfatase N-terminal" evidence="2">
    <location>
        <begin position="257"/>
        <end position="529"/>
    </location>
</feature>
<dbReference type="InterPro" id="IPR052701">
    <property type="entry name" value="GAG_Ulvan_Degrading_Sulfatases"/>
</dbReference>
<evidence type="ECO:0000256" key="1">
    <source>
        <dbReference type="SAM" id="Phobius"/>
    </source>
</evidence>
<dbReference type="InterPro" id="IPR024588">
    <property type="entry name" value="YejM_N"/>
</dbReference>
<protein>
    <submittedName>
        <fullName evidence="4">Hydrolase</fullName>
    </submittedName>
</protein>
<dbReference type="PANTHER" id="PTHR43751">
    <property type="entry name" value="SULFATASE"/>
    <property type="match status" value="1"/>
</dbReference>